<gene>
    <name evidence="6" type="ORF">CTEN210_17773</name>
</gene>
<proteinExistence type="predicted"/>
<evidence type="ECO:0000256" key="1">
    <source>
        <dbReference type="ARBA" id="ARBA00022723"/>
    </source>
</evidence>
<feature type="domain" description="MYND-type" evidence="5">
    <location>
        <begin position="82"/>
        <end position="124"/>
    </location>
</feature>
<comment type="caution">
    <text evidence="6">The sequence shown here is derived from an EMBL/GenBank/DDBJ whole genome shotgun (WGS) entry which is preliminary data.</text>
</comment>
<dbReference type="PANTHER" id="PTHR10237:SF14">
    <property type="entry name" value="MYND-TYPE DOMAIN-CONTAINING PROTEIN"/>
    <property type="match status" value="1"/>
</dbReference>
<dbReference type="Pfam" id="PF01753">
    <property type="entry name" value="zf-MYND"/>
    <property type="match status" value="2"/>
</dbReference>
<accession>A0AAD3DC80</accession>
<evidence type="ECO:0000256" key="4">
    <source>
        <dbReference type="PROSITE-ProRule" id="PRU00134"/>
    </source>
</evidence>
<keyword evidence="1" id="KW-0479">Metal-binding</keyword>
<evidence type="ECO:0000313" key="6">
    <source>
        <dbReference type="EMBL" id="GFH61297.1"/>
    </source>
</evidence>
<dbReference type="GO" id="GO:0000981">
    <property type="term" value="F:DNA-binding transcription factor activity, RNA polymerase II-specific"/>
    <property type="evidence" value="ECO:0007669"/>
    <property type="project" value="TreeGrafter"/>
</dbReference>
<keyword evidence="3" id="KW-0862">Zinc</keyword>
<keyword evidence="7" id="KW-1185">Reference proteome</keyword>
<dbReference type="AlphaFoldDB" id="A0AAD3DC80"/>
<evidence type="ECO:0000256" key="2">
    <source>
        <dbReference type="ARBA" id="ARBA00022771"/>
    </source>
</evidence>
<dbReference type="GO" id="GO:0008270">
    <property type="term" value="F:zinc ion binding"/>
    <property type="evidence" value="ECO:0007669"/>
    <property type="project" value="UniProtKB-KW"/>
</dbReference>
<dbReference type="PROSITE" id="PS50865">
    <property type="entry name" value="ZF_MYND_2"/>
    <property type="match status" value="2"/>
</dbReference>
<dbReference type="EMBL" id="BLLK01000074">
    <property type="protein sequence ID" value="GFH61297.1"/>
    <property type="molecule type" value="Genomic_DNA"/>
</dbReference>
<organism evidence="6 7">
    <name type="scientific">Chaetoceros tenuissimus</name>
    <dbReference type="NCBI Taxonomy" id="426638"/>
    <lineage>
        <taxon>Eukaryota</taxon>
        <taxon>Sar</taxon>
        <taxon>Stramenopiles</taxon>
        <taxon>Ochrophyta</taxon>
        <taxon>Bacillariophyta</taxon>
        <taxon>Coscinodiscophyceae</taxon>
        <taxon>Chaetocerotophycidae</taxon>
        <taxon>Chaetocerotales</taxon>
        <taxon>Chaetocerotaceae</taxon>
        <taxon>Chaetoceros</taxon>
    </lineage>
</organism>
<feature type="domain" description="MYND-type" evidence="5">
    <location>
        <begin position="16"/>
        <end position="57"/>
    </location>
</feature>
<evidence type="ECO:0000256" key="3">
    <source>
        <dbReference type="ARBA" id="ARBA00022833"/>
    </source>
</evidence>
<reference evidence="6 7" key="1">
    <citation type="journal article" date="2021" name="Sci. Rep.">
        <title>The genome of the diatom Chaetoceros tenuissimus carries an ancient integrated fragment of an extant virus.</title>
        <authorList>
            <person name="Hongo Y."/>
            <person name="Kimura K."/>
            <person name="Takaki Y."/>
            <person name="Yoshida Y."/>
            <person name="Baba S."/>
            <person name="Kobayashi G."/>
            <person name="Nagasaki K."/>
            <person name="Hano T."/>
            <person name="Tomaru Y."/>
        </authorList>
    </citation>
    <scope>NUCLEOTIDE SEQUENCE [LARGE SCALE GENOMIC DNA]</scope>
    <source>
        <strain evidence="6 7">NIES-3715</strain>
    </source>
</reference>
<dbReference type="SUPFAM" id="SSF144232">
    <property type="entry name" value="HIT/MYND zinc finger-like"/>
    <property type="match status" value="2"/>
</dbReference>
<dbReference type="GO" id="GO:0005634">
    <property type="term" value="C:nucleus"/>
    <property type="evidence" value="ECO:0007669"/>
    <property type="project" value="TreeGrafter"/>
</dbReference>
<keyword evidence="2 4" id="KW-0863">Zinc-finger</keyword>
<dbReference type="PANTHER" id="PTHR10237">
    <property type="entry name" value="DEFORMED EPIDERMAL AUTOREGULATORY FACTOR 1 HOMOLOG SUPPRESSIN"/>
    <property type="match status" value="1"/>
</dbReference>
<name>A0AAD3DC80_9STRA</name>
<protein>
    <recommendedName>
        <fullName evidence="5">MYND-type domain-containing protein</fullName>
    </recommendedName>
</protein>
<dbReference type="InterPro" id="IPR024119">
    <property type="entry name" value="TF_DEAF-1"/>
</dbReference>
<evidence type="ECO:0000313" key="7">
    <source>
        <dbReference type="Proteomes" id="UP001054902"/>
    </source>
</evidence>
<evidence type="ECO:0000259" key="5">
    <source>
        <dbReference type="PROSITE" id="PS50865"/>
    </source>
</evidence>
<sequence length="454" mass="51871">MPSTATTTKKPDHGSCAACNKEGAVFRCAPCRDAGVDVFFCNRECQVKLWKIHKAFCGQVSTTDSETKQEMMKRLQHRDELCYNCFKKNAGIGSKMSICSKCKKAFYCSRECQVAHWPKHKGLCKHNCEVTKSMERSVALDSTGKKIQNLFEKWSLDGPTPAISGAVYLALEKKDIRQQPPVKVVLMELEFNYNAQTFIVTEEPRAVAIADLGQGQKEEFCKFHKDFIMKAPGGLDMVYTQFAFVSLKGLGKRIDTVAPVFFEESTLRQKSNVSMRSIRFHCAQARLRSDLFRGWKSIRRNNLQNQIKKMKLGQSYTAFVQNALQFFCNKSLQNTHRIVVKVKMGKEIGQISEFYGYEVVSMAQFKECKVEVENLFIHVEDTESRQPLCTEMAIKTLFVDNEICFTFDFVLNCEVNVTQNKTAKQCKKAADKHFRKLQQEINKMPSDLLEKVSL</sequence>
<dbReference type="Proteomes" id="UP001054902">
    <property type="component" value="Unassembled WGS sequence"/>
</dbReference>
<dbReference type="InterPro" id="IPR002893">
    <property type="entry name" value="Znf_MYND"/>
</dbReference>
<dbReference type="Gene3D" id="6.10.140.2220">
    <property type="match status" value="2"/>
</dbReference>